<dbReference type="SUPFAM" id="SSF103473">
    <property type="entry name" value="MFS general substrate transporter"/>
    <property type="match status" value="2"/>
</dbReference>
<dbReference type="OrthoDB" id="547451at2759"/>
<feature type="region of interest" description="Disordered" evidence="5">
    <location>
        <begin position="497"/>
        <end position="537"/>
    </location>
</feature>
<sequence>MGDRDAKDRQGNEAVHTFDEVLERCVGAFGRGQLLLLVLASTSHIAMAALLMLMVFTGQDPIPVSGAWRCEPGSPALPACARVLAAISGTSLSSPGSSNHVPAASPDSFGSSNTGPALGDVPFPIQDLSTPAAVRAAFCALPTGAATWTAPATSLLSYYGLTCGREWYVSLLNSLYFVGLAIGGTVFGAASDRWGRRVCLYGCAALAAGASVAESVMPAAAAAAGFWAHGVFRLLAAAAIQGMAIADVVLVTELVGPDYRGRVGILTQSFFIAGECLLALLAAYVRDWRLLTLLCAALPAAFLATRLVVPESPRWLAAAGRRREAAATLASLARLNGRGERPESSTAAIEAALGVALDSDSDSDSDLDWGTHASAGGRRPDKGKGKGKGTAAGCVEERQALCGEGDLEAGPLLLPRGVQDSVHRGAPRATAVAAAAAAAVAAVAAPGGDAVASAADEAAGDSSTLQGLPVEALLGVQEEGEEASLLVCIQRWPGDGSGGNGAEQACGSNIDDSAYGDDHTGSGSGSGSGSGGAASGGCTGGGAASTRAARVVAAAAAAPAAIKGANAPPAPPPHAEKHQHRHAPPPTLREAARHPLVLSYFGLLSFALCTLVLSYYGIGFALSYIPGSLYLSFFLISIAEAPSSLVVGLLIDRVGRCGLVLGGMAVSGLACIGCGLAEGAPVAQVLLAMLGKFGSSGAWAVLVVYCAEVFPTSVRSVASGAIFQGARVGGVAAPFVFLLGDATGVQQAPFWLMGGVTLAAACLCVRLPETAGCDQPETLQQLEANKGRTTLALARRWWAERGGRRGRAGGQAQEAGGGGSGGGLKGVEAGGQGEGEQRPLLSAVGAVGSTGTGSTAA</sequence>
<gene>
    <name evidence="8" type="ORF">HYH02_000509</name>
</gene>
<protein>
    <recommendedName>
        <fullName evidence="7">Major facilitator superfamily (MFS) profile domain-containing protein</fullName>
    </recommendedName>
</protein>
<feature type="transmembrane region" description="Helical" evidence="6">
    <location>
        <begin position="685"/>
        <end position="707"/>
    </location>
</feature>
<name>A0A836BDH8_9CHLO</name>
<organism evidence="8 9">
    <name type="scientific">Chlamydomonas schloesseri</name>
    <dbReference type="NCBI Taxonomy" id="2026947"/>
    <lineage>
        <taxon>Eukaryota</taxon>
        <taxon>Viridiplantae</taxon>
        <taxon>Chlorophyta</taxon>
        <taxon>core chlorophytes</taxon>
        <taxon>Chlorophyceae</taxon>
        <taxon>CS clade</taxon>
        <taxon>Chlamydomonadales</taxon>
        <taxon>Chlamydomonadaceae</taxon>
        <taxon>Chlamydomonas</taxon>
    </lineage>
</organism>
<dbReference type="EMBL" id="JAEHOD010000001">
    <property type="protein sequence ID" value="KAG2454670.1"/>
    <property type="molecule type" value="Genomic_DNA"/>
</dbReference>
<reference evidence="8" key="1">
    <citation type="journal article" date="2020" name="bioRxiv">
        <title>Comparative genomics of Chlamydomonas.</title>
        <authorList>
            <person name="Craig R.J."/>
            <person name="Hasan A.R."/>
            <person name="Ness R.W."/>
            <person name="Keightley P.D."/>
        </authorList>
    </citation>
    <scope>NUCLEOTIDE SEQUENCE</scope>
    <source>
        <strain evidence="8">CCAP 11/173</strain>
    </source>
</reference>
<feature type="transmembrane region" description="Helical" evidence="6">
    <location>
        <begin position="597"/>
        <end position="618"/>
    </location>
</feature>
<evidence type="ECO:0000256" key="3">
    <source>
        <dbReference type="ARBA" id="ARBA00022989"/>
    </source>
</evidence>
<dbReference type="GO" id="GO:0016020">
    <property type="term" value="C:membrane"/>
    <property type="evidence" value="ECO:0007669"/>
    <property type="project" value="UniProtKB-SubCell"/>
</dbReference>
<feature type="transmembrane region" description="Helical" evidence="6">
    <location>
        <begin position="167"/>
        <end position="187"/>
    </location>
</feature>
<feature type="transmembrane region" description="Helical" evidence="6">
    <location>
        <begin position="234"/>
        <end position="256"/>
    </location>
</feature>
<keyword evidence="2 6" id="KW-0812">Transmembrane</keyword>
<feature type="transmembrane region" description="Helical" evidence="6">
    <location>
        <begin position="658"/>
        <end position="679"/>
    </location>
</feature>
<evidence type="ECO:0000256" key="6">
    <source>
        <dbReference type="SAM" id="Phobius"/>
    </source>
</evidence>
<dbReference type="InterPro" id="IPR011701">
    <property type="entry name" value="MFS"/>
</dbReference>
<evidence type="ECO:0000256" key="1">
    <source>
        <dbReference type="ARBA" id="ARBA00004141"/>
    </source>
</evidence>
<feature type="transmembrane region" description="Helical" evidence="6">
    <location>
        <begin position="34"/>
        <end position="56"/>
    </location>
</feature>
<feature type="transmembrane region" description="Helical" evidence="6">
    <location>
        <begin position="630"/>
        <end position="651"/>
    </location>
</feature>
<dbReference type="AlphaFoldDB" id="A0A836BDH8"/>
<feature type="transmembrane region" description="Helical" evidence="6">
    <location>
        <begin position="199"/>
        <end position="228"/>
    </location>
</feature>
<dbReference type="PROSITE" id="PS50850">
    <property type="entry name" value="MFS"/>
    <property type="match status" value="1"/>
</dbReference>
<accession>A0A836BDH8</accession>
<feature type="transmembrane region" description="Helical" evidence="6">
    <location>
        <begin position="263"/>
        <end position="284"/>
    </location>
</feature>
<dbReference type="Gene3D" id="1.20.1250.20">
    <property type="entry name" value="MFS general substrate transporter like domains"/>
    <property type="match status" value="2"/>
</dbReference>
<evidence type="ECO:0000256" key="4">
    <source>
        <dbReference type="ARBA" id="ARBA00023136"/>
    </source>
</evidence>
<comment type="caution">
    <text evidence="8">The sequence shown here is derived from an EMBL/GenBank/DDBJ whole genome shotgun (WGS) entry which is preliminary data.</text>
</comment>
<evidence type="ECO:0000313" key="9">
    <source>
        <dbReference type="Proteomes" id="UP000613740"/>
    </source>
</evidence>
<evidence type="ECO:0000259" key="7">
    <source>
        <dbReference type="PROSITE" id="PS50850"/>
    </source>
</evidence>
<feature type="region of interest" description="Disordered" evidence="5">
    <location>
        <begin position="563"/>
        <end position="586"/>
    </location>
</feature>
<feature type="compositionally biased region" description="Gly residues" evidence="5">
    <location>
        <begin position="522"/>
        <end position="537"/>
    </location>
</feature>
<dbReference type="Pfam" id="PF00083">
    <property type="entry name" value="Sugar_tr"/>
    <property type="match status" value="1"/>
</dbReference>
<feature type="compositionally biased region" description="Gly residues" evidence="5">
    <location>
        <begin position="815"/>
        <end position="834"/>
    </location>
</feature>
<feature type="domain" description="Major facilitator superfamily (MFS) profile" evidence="7">
    <location>
        <begin position="128"/>
        <end position="772"/>
    </location>
</feature>
<keyword evidence="3 6" id="KW-1133">Transmembrane helix</keyword>
<feature type="compositionally biased region" description="Low complexity" evidence="5">
    <location>
        <begin position="842"/>
        <end position="857"/>
    </location>
</feature>
<dbReference type="InterPro" id="IPR005828">
    <property type="entry name" value="MFS_sugar_transport-like"/>
</dbReference>
<feature type="region of interest" description="Disordered" evidence="5">
    <location>
        <begin position="359"/>
        <end position="390"/>
    </location>
</feature>
<feature type="region of interest" description="Disordered" evidence="5">
    <location>
        <begin position="802"/>
        <end position="857"/>
    </location>
</feature>
<comment type="subcellular location">
    <subcellularLocation>
        <location evidence="1">Membrane</location>
        <topology evidence="1">Multi-pass membrane protein</topology>
    </subcellularLocation>
</comment>
<keyword evidence="9" id="KW-1185">Reference proteome</keyword>
<dbReference type="InterPro" id="IPR036259">
    <property type="entry name" value="MFS_trans_sf"/>
</dbReference>
<dbReference type="InterPro" id="IPR020846">
    <property type="entry name" value="MFS_dom"/>
</dbReference>
<dbReference type="GO" id="GO:0022857">
    <property type="term" value="F:transmembrane transporter activity"/>
    <property type="evidence" value="ECO:0007669"/>
    <property type="project" value="InterPro"/>
</dbReference>
<keyword evidence="4 6" id="KW-0472">Membrane</keyword>
<dbReference type="Pfam" id="PF07690">
    <property type="entry name" value="MFS_1"/>
    <property type="match status" value="1"/>
</dbReference>
<evidence type="ECO:0000313" key="8">
    <source>
        <dbReference type="EMBL" id="KAG2454670.1"/>
    </source>
</evidence>
<evidence type="ECO:0000256" key="5">
    <source>
        <dbReference type="SAM" id="MobiDB-lite"/>
    </source>
</evidence>
<proteinExistence type="predicted"/>
<feature type="transmembrane region" description="Helical" evidence="6">
    <location>
        <begin position="290"/>
        <end position="309"/>
    </location>
</feature>
<evidence type="ECO:0000256" key="2">
    <source>
        <dbReference type="ARBA" id="ARBA00022692"/>
    </source>
</evidence>
<dbReference type="PANTHER" id="PTHR24064">
    <property type="entry name" value="SOLUTE CARRIER FAMILY 22 MEMBER"/>
    <property type="match status" value="1"/>
</dbReference>
<dbReference type="Proteomes" id="UP000613740">
    <property type="component" value="Unassembled WGS sequence"/>
</dbReference>